<keyword evidence="2" id="KW-1185">Reference proteome</keyword>
<reference evidence="1 2" key="1">
    <citation type="submission" date="2018-07" db="EMBL/GenBank/DDBJ databases">
        <title>GABA Modulating Bacteria of the Human Gut Microbiota.</title>
        <authorList>
            <person name="Strandwitz P."/>
            <person name="Kim K.H."/>
            <person name="Terekhova D."/>
            <person name="Liu J.K."/>
            <person name="Sharma A."/>
            <person name="Levering J."/>
            <person name="Mcdonald D."/>
            <person name="Dietrich D."/>
            <person name="Ramadhar T.R."/>
            <person name="Lekbua A."/>
            <person name="Mroue N."/>
            <person name="Liston C."/>
            <person name="Stewart E.J."/>
            <person name="Dubin M.J."/>
            <person name="Zengler K."/>
            <person name="Knight R."/>
            <person name="Gilbert J.A."/>
            <person name="Clardy J."/>
            <person name="Lewis K."/>
        </authorList>
    </citation>
    <scope>NUCLEOTIDE SEQUENCE [LARGE SCALE GENOMIC DNA]</scope>
    <source>
        <strain evidence="1 2">KLE1738</strain>
    </source>
</reference>
<evidence type="ECO:0000313" key="1">
    <source>
        <dbReference type="EMBL" id="RFT06643.1"/>
    </source>
</evidence>
<sequence length="175" mass="19655">MTKKQKRWLALGGVALAVGLLAWAFWPRTFAQTVGEGYDPSQIWEMQVTLNDVADPDRSRAVVLSAGDPALEEALSILNGQRYRPIYHWGAITGKSVPLDYYIAGFLVFEKEGDGYPASFFYFSGNREAVLSRLDGEGRSYRVEQAFQQELLDLLLAQPYTQKNPVEQEEPMTVS</sequence>
<evidence type="ECO:0000313" key="2">
    <source>
        <dbReference type="Proteomes" id="UP000260649"/>
    </source>
</evidence>
<organism evidence="1 2">
    <name type="scientific">Evtepia gabavorous</name>
    <dbReference type="NCBI Taxonomy" id="2211183"/>
    <lineage>
        <taxon>Bacteria</taxon>
        <taxon>Bacillati</taxon>
        <taxon>Bacillota</taxon>
        <taxon>Clostridia</taxon>
        <taxon>Eubacteriales</taxon>
        <taxon>Evtepia</taxon>
    </lineage>
</organism>
<protein>
    <submittedName>
        <fullName evidence="1">Uncharacterized protein</fullName>
    </submittedName>
</protein>
<gene>
    <name evidence="1" type="ORF">DV520_06555</name>
</gene>
<dbReference type="Proteomes" id="UP000260649">
    <property type="component" value="Unassembled WGS sequence"/>
</dbReference>
<name>A0A3E2B3M2_9FIRM</name>
<dbReference type="GeneID" id="97995394"/>
<comment type="caution">
    <text evidence="1">The sequence shown here is derived from an EMBL/GenBank/DDBJ whole genome shotgun (WGS) entry which is preliminary data.</text>
</comment>
<dbReference type="RefSeq" id="WP_117142207.1">
    <property type="nucleotide sequence ID" value="NZ_CAKXKJ010000026.1"/>
</dbReference>
<dbReference type="AlphaFoldDB" id="A0A3E2B3M2"/>
<accession>A0A3E2B3M2</accession>
<dbReference type="EMBL" id="QQRQ01000008">
    <property type="protein sequence ID" value="RFT06643.1"/>
    <property type="molecule type" value="Genomic_DNA"/>
</dbReference>
<proteinExistence type="predicted"/>